<sequence length="226" mass="25879">MQETITRANNKTTSVDKLSVPTDTKKPKVFHVEETATGSACKSSDSTQTSNVERVTKNRTAHTGSVFNRPKSGRPRTATNEENEVLVLGSVFNKRQQSLREIANETGNSMASVWRILHRHKFHPYGVKLTQELTESDYGKRLDFCEFMERKVRDSNFLKTVCFSDESTFHLTGYVNRHNCRYWCQENPNEYLEAHTQRPKKENVWFGILGNEVIGPFFIDGNLDGP</sequence>
<dbReference type="EMBL" id="WJQU01000002">
    <property type="protein sequence ID" value="KAJ6642846.1"/>
    <property type="molecule type" value="Genomic_DNA"/>
</dbReference>
<organism evidence="2 3">
    <name type="scientific">Pseudolycoriella hygida</name>
    <dbReference type="NCBI Taxonomy" id="35572"/>
    <lineage>
        <taxon>Eukaryota</taxon>
        <taxon>Metazoa</taxon>
        <taxon>Ecdysozoa</taxon>
        <taxon>Arthropoda</taxon>
        <taxon>Hexapoda</taxon>
        <taxon>Insecta</taxon>
        <taxon>Pterygota</taxon>
        <taxon>Neoptera</taxon>
        <taxon>Endopterygota</taxon>
        <taxon>Diptera</taxon>
        <taxon>Nematocera</taxon>
        <taxon>Sciaroidea</taxon>
        <taxon>Sciaridae</taxon>
        <taxon>Pseudolycoriella</taxon>
    </lineage>
</organism>
<feature type="non-terminal residue" evidence="2">
    <location>
        <position position="226"/>
    </location>
</feature>
<keyword evidence="3" id="KW-1185">Reference proteome</keyword>
<dbReference type="Gene3D" id="3.30.420.10">
    <property type="entry name" value="Ribonuclease H-like superfamily/Ribonuclease H"/>
    <property type="match status" value="1"/>
</dbReference>
<name>A0A9Q0N4N1_9DIPT</name>
<protein>
    <recommendedName>
        <fullName evidence="4">Transposase</fullName>
    </recommendedName>
</protein>
<evidence type="ECO:0000313" key="3">
    <source>
        <dbReference type="Proteomes" id="UP001151699"/>
    </source>
</evidence>
<dbReference type="Proteomes" id="UP001151699">
    <property type="component" value="Chromosome B"/>
</dbReference>
<dbReference type="PANTHER" id="PTHR47326:SF1">
    <property type="entry name" value="HTH PSQ-TYPE DOMAIN-CONTAINING PROTEIN"/>
    <property type="match status" value="1"/>
</dbReference>
<dbReference type="InterPro" id="IPR036397">
    <property type="entry name" value="RNaseH_sf"/>
</dbReference>
<dbReference type="AlphaFoldDB" id="A0A9Q0N4N1"/>
<gene>
    <name evidence="2" type="ORF">Bhyg_07800</name>
</gene>
<dbReference type="GO" id="GO:0003676">
    <property type="term" value="F:nucleic acid binding"/>
    <property type="evidence" value="ECO:0007669"/>
    <property type="project" value="InterPro"/>
</dbReference>
<feature type="region of interest" description="Disordered" evidence="1">
    <location>
        <begin position="1"/>
        <end position="24"/>
    </location>
</feature>
<evidence type="ECO:0008006" key="4">
    <source>
        <dbReference type="Google" id="ProtNLM"/>
    </source>
</evidence>
<proteinExistence type="predicted"/>
<reference evidence="2" key="1">
    <citation type="submission" date="2022-07" db="EMBL/GenBank/DDBJ databases">
        <authorList>
            <person name="Trinca V."/>
            <person name="Uliana J.V.C."/>
            <person name="Torres T.T."/>
            <person name="Ward R.J."/>
            <person name="Monesi N."/>
        </authorList>
    </citation>
    <scope>NUCLEOTIDE SEQUENCE</scope>
    <source>
        <strain evidence="2">HSMRA1968</strain>
        <tissue evidence="2">Whole embryos</tissue>
    </source>
</reference>
<evidence type="ECO:0000313" key="2">
    <source>
        <dbReference type="EMBL" id="KAJ6642846.1"/>
    </source>
</evidence>
<feature type="compositionally biased region" description="Polar residues" evidence="1">
    <location>
        <begin position="1"/>
        <end position="16"/>
    </location>
</feature>
<dbReference type="PANTHER" id="PTHR47326">
    <property type="entry name" value="TRANSPOSABLE ELEMENT TC3 TRANSPOSASE-LIKE PROTEIN"/>
    <property type="match status" value="1"/>
</dbReference>
<dbReference type="OrthoDB" id="7787442at2759"/>
<comment type="caution">
    <text evidence="2">The sequence shown here is derived from an EMBL/GenBank/DDBJ whole genome shotgun (WGS) entry which is preliminary data.</text>
</comment>
<evidence type="ECO:0000256" key="1">
    <source>
        <dbReference type="SAM" id="MobiDB-lite"/>
    </source>
</evidence>
<accession>A0A9Q0N4N1</accession>